<keyword evidence="2" id="KW-1185">Reference proteome</keyword>
<evidence type="ECO:0000313" key="2">
    <source>
        <dbReference type="Proteomes" id="UP001054945"/>
    </source>
</evidence>
<reference evidence="1 2" key="1">
    <citation type="submission" date="2021-06" db="EMBL/GenBank/DDBJ databases">
        <title>Caerostris extrusa draft genome.</title>
        <authorList>
            <person name="Kono N."/>
            <person name="Arakawa K."/>
        </authorList>
    </citation>
    <scope>NUCLEOTIDE SEQUENCE [LARGE SCALE GENOMIC DNA]</scope>
</reference>
<dbReference type="EMBL" id="BPLR01007800">
    <property type="protein sequence ID" value="GIY19836.1"/>
    <property type="molecule type" value="Genomic_DNA"/>
</dbReference>
<dbReference type="AlphaFoldDB" id="A0AAV4RGL3"/>
<evidence type="ECO:0000313" key="1">
    <source>
        <dbReference type="EMBL" id="GIY19836.1"/>
    </source>
</evidence>
<organism evidence="1 2">
    <name type="scientific">Caerostris extrusa</name>
    <name type="common">Bark spider</name>
    <name type="synonym">Caerostris bankana</name>
    <dbReference type="NCBI Taxonomy" id="172846"/>
    <lineage>
        <taxon>Eukaryota</taxon>
        <taxon>Metazoa</taxon>
        <taxon>Ecdysozoa</taxon>
        <taxon>Arthropoda</taxon>
        <taxon>Chelicerata</taxon>
        <taxon>Arachnida</taxon>
        <taxon>Araneae</taxon>
        <taxon>Araneomorphae</taxon>
        <taxon>Entelegynae</taxon>
        <taxon>Araneoidea</taxon>
        <taxon>Araneidae</taxon>
        <taxon>Caerostris</taxon>
    </lineage>
</organism>
<accession>A0AAV4RGL3</accession>
<gene>
    <name evidence="1" type="ORF">CEXT_63231</name>
</gene>
<protein>
    <submittedName>
        <fullName evidence="1">Uncharacterized protein</fullName>
    </submittedName>
</protein>
<proteinExistence type="predicted"/>
<comment type="caution">
    <text evidence="1">The sequence shown here is derived from an EMBL/GenBank/DDBJ whole genome shotgun (WGS) entry which is preliminary data.</text>
</comment>
<sequence>MCEHTLRKNRSLIQKFLIFPAPSQNHLNDAERRQEGEGGRRLFKWVGLGKGCRTTFLPLRVLEGLKKVMKTIRCELANGKQPGCHGILQNGKSPLFTRRAGGRTTAPPGQQVWGERYQFGKFAPVQCQYDS</sequence>
<dbReference type="Proteomes" id="UP001054945">
    <property type="component" value="Unassembled WGS sequence"/>
</dbReference>
<name>A0AAV4RGL3_CAEEX</name>